<dbReference type="SUPFAM" id="SSF109854">
    <property type="entry name" value="DinB/YfiT-like putative metalloenzymes"/>
    <property type="match status" value="1"/>
</dbReference>
<evidence type="ECO:0000313" key="3">
    <source>
        <dbReference type="Proteomes" id="UP000253410"/>
    </source>
</evidence>
<sequence>MISASLQRWEYLCNTIPPLLTAISEEDFSFKPLPSKWSKKEILGHLIDSAANNHQRFVRIQFEDTPTITYNQNEWNKHSYHQQAHSWQLIDSWIAFNQLLLGIARHIPEQLLQRTCNTGKPEPVTLAYLINDYVVHLEHHLHQLVSYH</sequence>
<name>A0A365XPP5_9BACT</name>
<reference evidence="2 3" key="1">
    <citation type="submission" date="2018-05" db="EMBL/GenBank/DDBJ databases">
        <title>Chitinophaga sp. K3CV102501T nov., isolated from isolated from a monsoon evergreen broad-leaved forest soil.</title>
        <authorList>
            <person name="Lv Y."/>
        </authorList>
    </citation>
    <scope>NUCLEOTIDE SEQUENCE [LARGE SCALE GENOMIC DNA]</scope>
    <source>
        <strain evidence="2 3">GDMCC 1.1325</strain>
    </source>
</reference>
<accession>A0A365XPP5</accession>
<protein>
    <recommendedName>
        <fullName evidence="1">DinB-like domain-containing protein</fullName>
    </recommendedName>
</protein>
<organism evidence="2 3">
    <name type="scientific">Chitinophaga flava</name>
    <dbReference type="NCBI Taxonomy" id="2259036"/>
    <lineage>
        <taxon>Bacteria</taxon>
        <taxon>Pseudomonadati</taxon>
        <taxon>Bacteroidota</taxon>
        <taxon>Chitinophagia</taxon>
        <taxon>Chitinophagales</taxon>
        <taxon>Chitinophagaceae</taxon>
        <taxon>Chitinophaga</taxon>
    </lineage>
</organism>
<dbReference type="InterPro" id="IPR034660">
    <property type="entry name" value="DinB/YfiT-like"/>
</dbReference>
<proteinExistence type="predicted"/>
<dbReference type="Gene3D" id="1.20.120.450">
    <property type="entry name" value="dinb family like domain"/>
    <property type="match status" value="1"/>
</dbReference>
<dbReference type="InterPro" id="IPR024775">
    <property type="entry name" value="DinB-like"/>
</dbReference>
<keyword evidence="3" id="KW-1185">Reference proteome</keyword>
<dbReference type="AlphaFoldDB" id="A0A365XPP5"/>
<evidence type="ECO:0000259" key="1">
    <source>
        <dbReference type="Pfam" id="PF12867"/>
    </source>
</evidence>
<dbReference type="Proteomes" id="UP000253410">
    <property type="component" value="Unassembled WGS sequence"/>
</dbReference>
<comment type="caution">
    <text evidence="2">The sequence shown here is derived from an EMBL/GenBank/DDBJ whole genome shotgun (WGS) entry which is preliminary data.</text>
</comment>
<dbReference type="RefSeq" id="WP_113619916.1">
    <property type="nucleotide sequence ID" value="NZ_QFFJ01000003.1"/>
</dbReference>
<evidence type="ECO:0000313" key="2">
    <source>
        <dbReference type="EMBL" id="RBL88088.1"/>
    </source>
</evidence>
<dbReference type="OrthoDB" id="9793216at2"/>
<gene>
    <name evidence="2" type="ORF">DF182_31675</name>
</gene>
<dbReference type="EMBL" id="QFFJ01000003">
    <property type="protein sequence ID" value="RBL88088.1"/>
    <property type="molecule type" value="Genomic_DNA"/>
</dbReference>
<dbReference type="Pfam" id="PF12867">
    <property type="entry name" value="DinB_2"/>
    <property type="match status" value="1"/>
</dbReference>
<feature type="domain" description="DinB-like" evidence="1">
    <location>
        <begin position="18"/>
        <end position="144"/>
    </location>
</feature>